<reference evidence="1" key="2">
    <citation type="submission" date="2021-03" db="UniProtKB">
        <authorList>
            <consortium name="EnsemblPlants"/>
        </authorList>
    </citation>
    <scope>IDENTIFICATION</scope>
</reference>
<name>A0A803PHB5_CANSA</name>
<dbReference type="Proteomes" id="UP000596661">
    <property type="component" value="Chromosome 4"/>
</dbReference>
<organism evidence="1 2">
    <name type="scientific">Cannabis sativa</name>
    <name type="common">Hemp</name>
    <name type="synonym">Marijuana</name>
    <dbReference type="NCBI Taxonomy" id="3483"/>
    <lineage>
        <taxon>Eukaryota</taxon>
        <taxon>Viridiplantae</taxon>
        <taxon>Streptophyta</taxon>
        <taxon>Embryophyta</taxon>
        <taxon>Tracheophyta</taxon>
        <taxon>Spermatophyta</taxon>
        <taxon>Magnoliopsida</taxon>
        <taxon>eudicotyledons</taxon>
        <taxon>Gunneridae</taxon>
        <taxon>Pentapetalae</taxon>
        <taxon>rosids</taxon>
        <taxon>fabids</taxon>
        <taxon>Rosales</taxon>
        <taxon>Cannabaceae</taxon>
        <taxon>Cannabis</taxon>
    </lineage>
</organism>
<sequence>MGKLEPTRPDEILYYYAFKPQPMRANMLKVNFYKLEKYLERVPNISLDLKILEPVSQTLLTEELKVKFTFYNSISDSALNKSRKKIVVSVAEIMKATLQKDKLLMVDWALCHLDLLTEEDEITERFFAAYPDEDTF</sequence>
<evidence type="ECO:0000313" key="1">
    <source>
        <dbReference type="EnsemblPlants" id="cds.evm.model.04.404"/>
    </source>
</evidence>
<reference evidence="1" key="1">
    <citation type="submission" date="2018-11" db="EMBL/GenBank/DDBJ databases">
        <authorList>
            <person name="Grassa J C."/>
        </authorList>
    </citation>
    <scope>NUCLEOTIDE SEQUENCE [LARGE SCALE GENOMIC DNA]</scope>
</reference>
<dbReference type="AlphaFoldDB" id="A0A803PHB5"/>
<protein>
    <submittedName>
        <fullName evidence="1">Uncharacterized protein</fullName>
    </submittedName>
</protein>
<evidence type="ECO:0000313" key="2">
    <source>
        <dbReference type="Proteomes" id="UP000596661"/>
    </source>
</evidence>
<accession>A0A803PHB5</accession>
<dbReference type="EMBL" id="UZAU01000358">
    <property type="status" value="NOT_ANNOTATED_CDS"/>
    <property type="molecule type" value="Genomic_DNA"/>
</dbReference>
<dbReference type="EnsemblPlants" id="evm.model.04.404">
    <property type="protein sequence ID" value="cds.evm.model.04.404"/>
    <property type="gene ID" value="evm.TU.04.404"/>
</dbReference>
<proteinExistence type="predicted"/>
<keyword evidence="2" id="KW-1185">Reference proteome</keyword>
<dbReference type="Gramene" id="evm.model.04.404">
    <property type="protein sequence ID" value="cds.evm.model.04.404"/>
    <property type="gene ID" value="evm.TU.04.404"/>
</dbReference>